<name>A0A6J4S4N5_9ACTN</name>
<organism evidence="3">
    <name type="scientific">uncultured Solirubrobacteraceae bacterium</name>
    <dbReference type="NCBI Taxonomy" id="1162706"/>
    <lineage>
        <taxon>Bacteria</taxon>
        <taxon>Bacillati</taxon>
        <taxon>Actinomycetota</taxon>
        <taxon>Thermoleophilia</taxon>
        <taxon>Solirubrobacterales</taxon>
        <taxon>Solirubrobacteraceae</taxon>
        <taxon>environmental samples</taxon>
    </lineage>
</organism>
<proteinExistence type="predicted"/>
<reference evidence="3" key="1">
    <citation type="submission" date="2020-02" db="EMBL/GenBank/DDBJ databases">
        <authorList>
            <person name="Meier V. D."/>
        </authorList>
    </citation>
    <scope>NUCLEOTIDE SEQUENCE</scope>
    <source>
        <strain evidence="3">AVDCRST_MAG53</strain>
    </source>
</reference>
<dbReference type="EMBL" id="CADCVR010000027">
    <property type="protein sequence ID" value="CAA9483459.1"/>
    <property type="molecule type" value="Genomic_DNA"/>
</dbReference>
<keyword evidence="2" id="KW-1133">Transmembrane helix</keyword>
<evidence type="ECO:0000256" key="2">
    <source>
        <dbReference type="SAM" id="Phobius"/>
    </source>
</evidence>
<evidence type="ECO:0000256" key="1">
    <source>
        <dbReference type="SAM" id="MobiDB-lite"/>
    </source>
</evidence>
<keyword evidence="2" id="KW-0472">Membrane</keyword>
<gene>
    <name evidence="3" type="ORF">AVDCRST_MAG53-905</name>
</gene>
<accession>A0A6J4S4N5</accession>
<evidence type="ECO:0000313" key="3">
    <source>
        <dbReference type="EMBL" id="CAA9483459.1"/>
    </source>
</evidence>
<protein>
    <submittedName>
        <fullName evidence="3">Uncharacterized protein</fullName>
    </submittedName>
</protein>
<feature type="transmembrane region" description="Helical" evidence="2">
    <location>
        <begin position="49"/>
        <end position="71"/>
    </location>
</feature>
<dbReference type="AlphaFoldDB" id="A0A6J4S4N5"/>
<sequence length="95" mass="9600">MDEPLVLALSLLGPFALGLLLRLTGAMLAALALATYAVALVAEGSGASSELVGAAVLGAGGGFALGLAGSLTRRLLRRGRSATGPGRSRRRFRRP</sequence>
<keyword evidence="2" id="KW-0812">Transmembrane</keyword>
<feature type="region of interest" description="Disordered" evidence="1">
    <location>
        <begin position="76"/>
        <end position="95"/>
    </location>
</feature>